<evidence type="ECO:0000256" key="1">
    <source>
        <dbReference type="SAM" id="MobiDB-lite"/>
    </source>
</evidence>
<dbReference type="Proteomes" id="UP001187415">
    <property type="component" value="Unassembled WGS sequence"/>
</dbReference>
<accession>A0AA88IDA4</accession>
<organism evidence="2 3">
    <name type="scientific">Channa striata</name>
    <name type="common">Snakehead murrel</name>
    <name type="synonym">Ophicephalus striatus</name>
    <dbReference type="NCBI Taxonomy" id="64152"/>
    <lineage>
        <taxon>Eukaryota</taxon>
        <taxon>Metazoa</taxon>
        <taxon>Chordata</taxon>
        <taxon>Craniata</taxon>
        <taxon>Vertebrata</taxon>
        <taxon>Euteleostomi</taxon>
        <taxon>Actinopterygii</taxon>
        <taxon>Neopterygii</taxon>
        <taxon>Teleostei</taxon>
        <taxon>Neoteleostei</taxon>
        <taxon>Acanthomorphata</taxon>
        <taxon>Anabantaria</taxon>
        <taxon>Anabantiformes</taxon>
        <taxon>Channoidei</taxon>
        <taxon>Channidae</taxon>
        <taxon>Channa</taxon>
    </lineage>
</organism>
<feature type="compositionally biased region" description="Basic and acidic residues" evidence="1">
    <location>
        <begin position="1"/>
        <end position="15"/>
    </location>
</feature>
<dbReference type="AlphaFoldDB" id="A0AA88IDA4"/>
<feature type="compositionally biased region" description="Basic and acidic residues" evidence="1">
    <location>
        <begin position="77"/>
        <end position="97"/>
    </location>
</feature>
<name>A0AA88IDA4_CHASR</name>
<reference evidence="2" key="1">
    <citation type="submission" date="2023-07" db="EMBL/GenBank/DDBJ databases">
        <title>Chromosome-level Genome Assembly of Striped Snakehead (Channa striata).</title>
        <authorList>
            <person name="Liu H."/>
        </authorList>
    </citation>
    <scope>NUCLEOTIDE SEQUENCE</scope>
    <source>
        <strain evidence="2">Gz</strain>
        <tissue evidence="2">Muscle</tissue>
    </source>
</reference>
<comment type="caution">
    <text evidence="2">The sequence shown here is derived from an EMBL/GenBank/DDBJ whole genome shotgun (WGS) entry which is preliminary data.</text>
</comment>
<protein>
    <submittedName>
        <fullName evidence="2">Uncharacterized protein</fullName>
    </submittedName>
</protein>
<evidence type="ECO:0000313" key="2">
    <source>
        <dbReference type="EMBL" id="KAK2814237.1"/>
    </source>
</evidence>
<gene>
    <name evidence="2" type="ORF">Q5P01_000684</name>
</gene>
<sequence>MAEEPADRIDPKPFADADEPPAPDPRRTRRVRASCARFLGSPAGFKSIASAEVSPDSRSRSRHAALRFPTGPVRPCAPRDARQSYRGEDGNDRRRGLGEPLTPAPEGRGRVLHGSVTRKTERFCVTTSGVFATSPGPELRSPTAPLDVRRCDVMLLQVPVWTREPPGSGEDDRHVRIPVRYSSAGGGSSDGVDVYVERTAEETLRAVARQGWGSEVGVRLAKANQGGALRLEEVAAVLDTLLHAEPGLRVAVVDADVQYARSEALMDALHGLYGSRLKFIPGLSAGVLADVMRVRYKNAEYARFRCAGTSEKCSNVRTLYDQKNNTIYKRSEHKPLLGCAAPRCRTRVALRCRDGARTVIAMCPKHLSPQTGTATGASDLGSPRWLDTRELEQAEIILLDGQARGPLTVHFWTWTR</sequence>
<keyword evidence="3" id="KW-1185">Reference proteome</keyword>
<proteinExistence type="predicted"/>
<dbReference type="EMBL" id="JAUPFM010000074">
    <property type="protein sequence ID" value="KAK2814237.1"/>
    <property type="molecule type" value="Genomic_DNA"/>
</dbReference>
<evidence type="ECO:0000313" key="3">
    <source>
        <dbReference type="Proteomes" id="UP001187415"/>
    </source>
</evidence>
<feature type="region of interest" description="Disordered" evidence="1">
    <location>
        <begin position="1"/>
        <end position="110"/>
    </location>
</feature>